<evidence type="ECO:0000313" key="2">
    <source>
        <dbReference type="Proteomes" id="UP000230779"/>
    </source>
</evidence>
<sequence length="79" mass="8919">MTSLELPDQVVPKSETSDAENTLAILMDLETQLIQLRTHLAEFEKHDVPAEIIEGTRTTIKETEALVKKLLKICEKSEN</sequence>
<organism evidence="1 2">
    <name type="scientific">Candidatus Kerfeldbacteria bacterium CG_4_10_14_0_8_um_filter_42_10</name>
    <dbReference type="NCBI Taxonomy" id="2014248"/>
    <lineage>
        <taxon>Bacteria</taxon>
        <taxon>Candidatus Kerfeldiibacteriota</taxon>
    </lineage>
</organism>
<accession>A0A2M7RKU9</accession>
<gene>
    <name evidence="1" type="ORF">COY66_00770</name>
</gene>
<dbReference type="Proteomes" id="UP000230779">
    <property type="component" value="Unassembled WGS sequence"/>
</dbReference>
<proteinExistence type="predicted"/>
<comment type="caution">
    <text evidence="1">The sequence shown here is derived from an EMBL/GenBank/DDBJ whole genome shotgun (WGS) entry which is preliminary data.</text>
</comment>
<protein>
    <submittedName>
        <fullName evidence="1">Uncharacterized protein</fullName>
    </submittedName>
</protein>
<evidence type="ECO:0000313" key="1">
    <source>
        <dbReference type="EMBL" id="PIY97212.1"/>
    </source>
</evidence>
<reference evidence="1 2" key="1">
    <citation type="submission" date="2017-09" db="EMBL/GenBank/DDBJ databases">
        <title>Depth-based differentiation of microbial function through sediment-hosted aquifers and enrichment of novel symbionts in the deep terrestrial subsurface.</title>
        <authorList>
            <person name="Probst A.J."/>
            <person name="Ladd B."/>
            <person name="Jarett J.K."/>
            <person name="Geller-Mcgrath D.E."/>
            <person name="Sieber C.M."/>
            <person name="Emerson J.B."/>
            <person name="Anantharaman K."/>
            <person name="Thomas B.C."/>
            <person name="Malmstrom R."/>
            <person name="Stieglmeier M."/>
            <person name="Klingl A."/>
            <person name="Woyke T."/>
            <person name="Ryan C.M."/>
            <person name="Banfield J.F."/>
        </authorList>
    </citation>
    <scope>NUCLEOTIDE SEQUENCE [LARGE SCALE GENOMIC DNA]</scope>
    <source>
        <strain evidence="1">CG_4_10_14_0_8_um_filter_42_10</strain>
    </source>
</reference>
<dbReference type="AlphaFoldDB" id="A0A2M7RKU9"/>
<dbReference type="EMBL" id="PFMD01000008">
    <property type="protein sequence ID" value="PIY97212.1"/>
    <property type="molecule type" value="Genomic_DNA"/>
</dbReference>
<name>A0A2M7RKU9_9BACT</name>